<dbReference type="GeneID" id="107492476"/>
<evidence type="ECO:0000313" key="2">
    <source>
        <dbReference type="RefSeq" id="XP_015968988.2"/>
    </source>
</evidence>
<dbReference type="SUPFAM" id="SSF141562">
    <property type="entry name" value="At5g01610-like"/>
    <property type="match status" value="1"/>
</dbReference>
<sequence>MQFKQCHINFAIGHICSAYIYDDQWSCLDLNMSTPQPIRKQVFDCHQTQAIMKSSIALVCVLLYATVSLASQQEDQKLTAYDVLEQYDFPVGLLPKGATGYELDAKTGQFTAYLNGTCSFSIESYELKYKSTIKGVISKGRLAKLKGVSVKVALLWLNIVEVTRNDDELQFSVGIASADFAVNNFLQCPQCGCGFDCNNSRENNGSISSFEELARSFIDYFAASRIYVHGSYYLGTIRQGQHESLKEYMTRFVEATMKILDLDPAVHLHAFKAGLRPGKFRETIAVTKPKTLEEF</sequence>
<keyword evidence="1" id="KW-1185">Reference proteome</keyword>
<reference evidence="2" key="2">
    <citation type="submission" date="2025-08" db="UniProtKB">
        <authorList>
            <consortium name="RefSeq"/>
        </authorList>
    </citation>
    <scope>IDENTIFICATION</scope>
    <source>
        <tissue evidence="2">Whole plant</tissue>
    </source>
</reference>
<dbReference type="InterPro" id="IPR007493">
    <property type="entry name" value="DUF538"/>
</dbReference>
<dbReference type="Proteomes" id="UP000515211">
    <property type="component" value="Chromosome 6"/>
</dbReference>
<gene>
    <name evidence="2" type="primary">LOC107492476</name>
</gene>
<dbReference type="RefSeq" id="XP_015968988.2">
    <property type="nucleotide sequence ID" value="XM_016113502.3"/>
</dbReference>
<protein>
    <submittedName>
        <fullName evidence="2">Uncharacterized protein LOC107492476</fullName>
    </submittedName>
</protein>
<dbReference type="PANTHER" id="PTHR31676:SF196">
    <property type="entry name" value="DUF538 FAMILY PROTEIN"/>
    <property type="match status" value="1"/>
</dbReference>
<evidence type="ECO:0000313" key="1">
    <source>
        <dbReference type="Proteomes" id="UP000515211"/>
    </source>
</evidence>
<dbReference type="KEGG" id="adu:107492476"/>
<dbReference type="Pfam" id="PF04398">
    <property type="entry name" value="DUF538"/>
    <property type="match status" value="1"/>
</dbReference>
<proteinExistence type="predicted"/>
<dbReference type="PANTHER" id="PTHR31676">
    <property type="entry name" value="T31J12.3 PROTEIN-RELATED"/>
    <property type="match status" value="1"/>
</dbReference>
<name>A0A6P4DT00_ARADU</name>
<organism evidence="1 2">
    <name type="scientific">Arachis duranensis</name>
    <name type="common">Wild peanut</name>
    <dbReference type="NCBI Taxonomy" id="130453"/>
    <lineage>
        <taxon>Eukaryota</taxon>
        <taxon>Viridiplantae</taxon>
        <taxon>Streptophyta</taxon>
        <taxon>Embryophyta</taxon>
        <taxon>Tracheophyta</taxon>
        <taxon>Spermatophyta</taxon>
        <taxon>Magnoliopsida</taxon>
        <taxon>eudicotyledons</taxon>
        <taxon>Gunneridae</taxon>
        <taxon>Pentapetalae</taxon>
        <taxon>rosids</taxon>
        <taxon>fabids</taxon>
        <taxon>Fabales</taxon>
        <taxon>Fabaceae</taxon>
        <taxon>Papilionoideae</taxon>
        <taxon>50 kb inversion clade</taxon>
        <taxon>dalbergioids sensu lato</taxon>
        <taxon>Dalbergieae</taxon>
        <taxon>Pterocarpus clade</taxon>
        <taxon>Arachis</taxon>
    </lineage>
</organism>
<reference evidence="1" key="1">
    <citation type="journal article" date="2016" name="Nat. Genet.">
        <title>The genome sequences of Arachis duranensis and Arachis ipaensis, the diploid ancestors of cultivated peanut.</title>
        <authorList>
            <person name="Bertioli D.J."/>
            <person name="Cannon S.B."/>
            <person name="Froenicke L."/>
            <person name="Huang G."/>
            <person name="Farmer A.D."/>
            <person name="Cannon E.K."/>
            <person name="Liu X."/>
            <person name="Gao D."/>
            <person name="Clevenger J."/>
            <person name="Dash S."/>
            <person name="Ren L."/>
            <person name="Moretzsohn M.C."/>
            <person name="Shirasawa K."/>
            <person name="Huang W."/>
            <person name="Vidigal B."/>
            <person name="Abernathy B."/>
            <person name="Chu Y."/>
            <person name="Niederhuth C.E."/>
            <person name="Umale P."/>
            <person name="Araujo A.C."/>
            <person name="Kozik A."/>
            <person name="Kim K.D."/>
            <person name="Burow M.D."/>
            <person name="Varshney R.K."/>
            <person name="Wang X."/>
            <person name="Zhang X."/>
            <person name="Barkley N."/>
            <person name="Guimaraes P.M."/>
            <person name="Isobe S."/>
            <person name="Guo B."/>
            <person name="Liao B."/>
            <person name="Stalker H.T."/>
            <person name="Schmitz R.J."/>
            <person name="Scheffler B.E."/>
            <person name="Leal-Bertioli S.C."/>
            <person name="Xun X."/>
            <person name="Jackson S.A."/>
            <person name="Michelmore R."/>
            <person name="Ozias-Akins P."/>
        </authorList>
    </citation>
    <scope>NUCLEOTIDE SEQUENCE [LARGE SCALE GENOMIC DNA]</scope>
    <source>
        <strain evidence="1">cv. V14167</strain>
    </source>
</reference>
<dbReference type="AlphaFoldDB" id="A0A6P4DT00"/>
<dbReference type="Gene3D" id="2.30.240.10">
    <property type="entry name" value="At5g01610-like"/>
    <property type="match status" value="1"/>
</dbReference>
<dbReference type="InterPro" id="IPR036758">
    <property type="entry name" value="At5g01610-like"/>
</dbReference>
<accession>A0A6P4DT00</accession>